<evidence type="ECO:0000313" key="2">
    <source>
        <dbReference type="EMBL" id="TNN50499.1"/>
    </source>
</evidence>
<sequence length="112" mass="12074">MTKDVPFAVESFDISDFSQVRLDSAHGRRTGTKQCSNVGQTVVYSEKSCPLAPPNTESSRSSGHDETSIPLQGKQVNTSIIFTLQFTGTEETITAPDGDGPVTHSLISPCWN</sequence>
<dbReference type="OrthoDB" id="7357196at2759"/>
<evidence type="ECO:0000313" key="3">
    <source>
        <dbReference type="Proteomes" id="UP000314294"/>
    </source>
</evidence>
<keyword evidence="3" id="KW-1185">Reference proteome</keyword>
<feature type="region of interest" description="Disordered" evidence="1">
    <location>
        <begin position="92"/>
        <end position="112"/>
    </location>
</feature>
<organism evidence="2 3">
    <name type="scientific">Liparis tanakae</name>
    <name type="common">Tanaka's snailfish</name>
    <dbReference type="NCBI Taxonomy" id="230148"/>
    <lineage>
        <taxon>Eukaryota</taxon>
        <taxon>Metazoa</taxon>
        <taxon>Chordata</taxon>
        <taxon>Craniata</taxon>
        <taxon>Vertebrata</taxon>
        <taxon>Euteleostomi</taxon>
        <taxon>Actinopterygii</taxon>
        <taxon>Neopterygii</taxon>
        <taxon>Teleostei</taxon>
        <taxon>Neoteleostei</taxon>
        <taxon>Acanthomorphata</taxon>
        <taxon>Eupercaria</taxon>
        <taxon>Perciformes</taxon>
        <taxon>Cottioidei</taxon>
        <taxon>Cottales</taxon>
        <taxon>Liparidae</taxon>
        <taxon>Liparis</taxon>
    </lineage>
</organism>
<evidence type="ECO:0000256" key="1">
    <source>
        <dbReference type="SAM" id="MobiDB-lite"/>
    </source>
</evidence>
<proteinExistence type="predicted"/>
<feature type="region of interest" description="Disordered" evidence="1">
    <location>
        <begin position="47"/>
        <end position="73"/>
    </location>
</feature>
<accession>A0A4Z2GAT5</accession>
<name>A0A4Z2GAT5_9TELE</name>
<protein>
    <submittedName>
        <fullName evidence="2">Uncharacterized protein</fullName>
    </submittedName>
</protein>
<comment type="caution">
    <text evidence="2">The sequence shown here is derived from an EMBL/GenBank/DDBJ whole genome shotgun (WGS) entry which is preliminary data.</text>
</comment>
<reference evidence="2 3" key="1">
    <citation type="submission" date="2019-03" db="EMBL/GenBank/DDBJ databases">
        <title>First draft genome of Liparis tanakae, snailfish: a comprehensive survey of snailfish specific genes.</title>
        <authorList>
            <person name="Kim W."/>
            <person name="Song I."/>
            <person name="Jeong J.-H."/>
            <person name="Kim D."/>
            <person name="Kim S."/>
            <person name="Ryu S."/>
            <person name="Song J.Y."/>
            <person name="Lee S.K."/>
        </authorList>
    </citation>
    <scope>NUCLEOTIDE SEQUENCE [LARGE SCALE GENOMIC DNA]</scope>
    <source>
        <tissue evidence="2">Muscle</tissue>
    </source>
</reference>
<dbReference type="AlphaFoldDB" id="A0A4Z2GAT5"/>
<dbReference type="EMBL" id="SRLO01000615">
    <property type="protein sequence ID" value="TNN50499.1"/>
    <property type="molecule type" value="Genomic_DNA"/>
</dbReference>
<gene>
    <name evidence="2" type="ORF">EYF80_039309</name>
</gene>
<dbReference type="Proteomes" id="UP000314294">
    <property type="component" value="Unassembled WGS sequence"/>
</dbReference>